<keyword evidence="1" id="KW-0472">Membrane</keyword>
<reference evidence="2 3" key="1">
    <citation type="submission" date="2018-10" db="EMBL/GenBank/DDBJ databases">
        <title>Anaerotruncus faecis sp. nov., isolated from human feces.</title>
        <authorList>
            <person name="Wang Y.-J."/>
        </authorList>
    </citation>
    <scope>NUCLEOTIDE SEQUENCE [LARGE SCALE GENOMIC DNA]</scope>
    <source>
        <strain evidence="2 3">22A2-44</strain>
    </source>
</reference>
<evidence type="ECO:0000313" key="2">
    <source>
        <dbReference type="EMBL" id="RLL07948.1"/>
    </source>
</evidence>
<proteinExistence type="predicted"/>
<dbReference type="RefSeq" id="WP_121587585.1">
    <property type="nucleotide sequence ID" value="NZ_DBFSDP010000030.1"/>
</dbReference>
<organism evidence="2 3">
    <name type="scientific">Anaerotruncus massiliensis</name>
    <name type="common">ex Liu et al. 2021</name>
    <dbReference type="NCBI Taxonomy" id="2321404"/>
    <lineage>
        <taxon>Bacteria</taxon>
        <taxon>Bacillati</taxon>
        <taxon>Bacillota</taxon>
        <taxon>Clostridia</taxon>
        <taxon>Eubacteriales</taxon>
        <taxon>Oscillospiraceae</taxon>
        <taxon>Anaerotruncus</taxon>
    </lineage>
</organism>
<name>A0A498CJU5_9FIRM</name>
<gene>
    <name evidence="2" type="ORF">D4A47_12870</name>
</gene>
<feature type="transmembrane region" description="Helical" evidence="1">
    <location>
        <begin position="15"/>
        <end position="36"/>
    </location>
</feature>
<keyword evidence="3" id="KW-1185">Reference proteome</keyword>
<dbReference type="AlphaFoldDB" id="A0A498CJU5"/>
<dbReference type="EMBL" id="RCHT01000041">
    <property type="protein sequence ID" value="RLL07948.1"/>
    <property type="molecule type" value="Genomic_DNA"/>
</dbReference>
<keyword evidence="1" id="KW-1133">Transmembrane helix</keyword>
<accession>A0A498CJU5</accession>
<keyword evidence="1" id="KW-0812">Transmembrane</keyword>
<evidence type="ECO:0000313" key="3">
    <source>
        <dbReference type="Proteomes" id="UP000276301"/>
    </source>
</evidence>
<evidence type="ECO:0000256" key="1">
    <source>
        <dbReference type="SAM" id="Phobius"/>
    </source>
</evidence>
<sequence>MNETESAPRKKRGRAWLAAGIAVVLVAAAAAGFFWWRGSYRQDSFFDVSALTGALPGKSEEEVIAELNRVVDEGMFNIAINSYITFPDAKGEGVANIENVPGNRYNMTVSIVLDDTGETVYQSKGIKPGQYIQKIRLDEELPEGFYYATAVFTAYAQDEAHTRVGQAAAKIQLEVGG</sequence>
<protein>
    <submittedName>
        <fullName evidence="2">Uncharacterized protein</fullName>
    </submittedName>
</protein>
<comment type="caution">
    <text evidence="2">The sequence shown here is derived from an EMBL/GenBank/DDBJ whole genome shotgun (WGS) entry which is preliminary data.</text>
</comment>
<dbReference type="Proteomes" id="UP000276301">
    <property type="component" value="Unassembled WGS sequence"/>
</dbReference>